<keyword evidence="2" id="KW-1185">Reference proteome</keyword>
<sequence>MARTPYSGWGSEGLQVFTPSRIEEIAAGGSLDTTGVVAIRIPADTEYQLNGGGPVAIMPAGATGIAPEVTSITFVTAVTVEVM</sequence>
<organism evidence="1 2">
    <name type="scientific">Halomonas alimentaria</name>
    <dbReference type="NCBI Taxonomy" id="147248"/>
    <lineage>
        <taxon>Bacteria</taxon>
        <taxon>Pseudomonadati</taxon>
        <taxon>Pseudomonadota</taxon>
        <taxon>Gammaproteobacteria</taxon>
        <taxon>Oceanospirillales</taxon>
        <taxon>Halomonadaceae</taxon>
        <taxon>Halomonas</taxon>
    </lineage>
</organism>
<accession>A0A7X4W4C4</accession>
<dbReference type="EMBL" id="WUTT01000001">
    <property type="protein sequence ID" value="NAW33226.1"/>
    <property type="molecule type" value="Genomic_DNA"/>
</dbReference>
<comment type="caution">
    <text evidence="1">The sequence shown here is derived from an EMBL/GenBank/DDBJ whole genome shotgun (WGS) entry which is preliminary data.</text>
</comment>
<dbReference type="RefSeq" id="WP_161430236.1">
    <property type="nucleotide sequence ID" value="NZ_WUTT01000001.1"/>
</dbReference>
<reference evidence="1 2" key="1">
    <citation type="submission" date="2019-12" db="EMBL/GenBank/DDBJ databases">
        <title>Draft genome sequencing of Halomonas alimentaria DSM 15356.</title>
        <authorList>
            <person name="Pandiyan K."/>
            <person name="Kushwaha P."/>
            <person name="Gowdham M."/>
            <person name="Chakdar H."/>
            <person name="Singh A."/>
            <person name="Kumar M."/>
            <person name="Saxena A.K."/>
        </authorList>
    </citation>
    <scope>NUCLEOTIDE SEQUENCE [LARGE SCALE GENOMIC DNA]</scope>
    <source>
        <strain evidence="1 2">DSM 15356</strain>
    </source>
</reference>
<evidence type="ECO:0000313" key="1">
    <source>
        <dbReference type="EMBL" id="NAW33226.1"/>
    </source>
</evidence>
<protein>
    <submittedName>
        <fullName evidence="1">Uncharacterized protein</fullName>
    </submittedName>
</protein>
<dbReference type="Proteomes" id="UP000487929">
    <property type="component" value="Unassembled WGS sequence"/>
</dbReference>
<evidence type="ECO:0000313" key="2">
    <source>
        <dbReference type="Proteomes" id="UP000487929"/>
    </source>
</evidence>
<proteinExistence type="predicted"/>
<gene>
    <name evidence="1" type="ORF">GRB96_02155</name>
</gene>
<dbReference type="AlphaFoldDB" id="A0A7X4W4C4"/>
<name>A0A7X4W4C4_9GAMM</name>